<evidence type="ECO:0000313" key="5">
    <source>
        <dbReference type="Proteomes" id="UP000199643"/>
    </source>
</evidence>
<feature type="transmembrane region" description="Helical" evidence="2">
    <location>
        <begin position="12"/>
        <end position="30"/>
    </location>
</feature>
<evidence type="ECO:0000256" key="2">
    <source>
        <dbReference type="SAM" id="Phobius"/>
    </source>
</evidence>
<dbReference type="STRING" id="405671.SAMN05421827_12027"/>
<feature type="transmembrane region" description="Helical" evidence="2">
    <location>
        <begin position="110"/>
        <end position="133"/>
    </location>
</feature>
<dbReference type="Pfam" id="PF06580">
    <property type="entry name" value="His_kinase"/>
    <property type="match status" value="1"/>
</dbReference>
<dbReference type="EMBL" id="FNCH01000020">
    <property type="protein sequence ID" value="SDH25097.1"/>
    <property type="molecule type" value="Genomic_DNA"/>
</dbReference>
<feature type="transmembrane region" description="Helical" evidence="2">
    <location>
        <begin position="36"/>
        <end position="56"/>
    </location>
</feature>
<feature type="domain" description="Signal transduction histidine kinase internal region" evidence="3">
    <location>
        <begin position="170"/>
        <end position="244"/>
    </location>
</feature>
<gene>
    <name evidence="4" type="ORF">SAMN05421827_12027</name>
</gene>
<dbReference type="InterPro" id="IPR010559">
    <property type="entry name" value="Sig_transdc_His_kin_internal"/>
</dbReference>
<feature type="coiled-coil region" evidence="1">
    <location>
        <begin position="148"/>
        <end position="177"/>
    </location>
</feature>
<sequence length="360" mass="41977">MKNWLTNYRWHIISWATFILYEYLLVSLILKINSPVINYGIHYIIIITFFYVHAELVLKRGLKTRKAAYFSIIILSVLEICLYTLASYLADRYLSKVLTLSIGKMTVADWKQISLTIWRGIYFLLFSTAYYFIKSYIHQKNRTTELEKKAIEEVLKKKQITLELANAKNAYLKAQINPHFLFNTLTYIYNSTHKSEPRAAEAVRYLSKLMRYALECEHGPEVMPLEAEIRQVENLLQLCRIKQPDLFIDFIYDQKTESTEVIPLLLLSLTENMVKHGNLSQREDPGKIIVKLQDGIFSILTNNLINTGLNDTGFHTGLENIRHRLLHTYEEKAKIISGPKGNYFEVLITINLTEAQSFYK</sequence>
<dbReference type="AlphaFoldDB" id="A0A1G8AW19"/>
<feature type="transmembrane region" description="Helical" evidence="2">
    <location>
        <begin position="68"/>
        <end position="90"/>
    </location>
</feature>
<dbReference type="GO" id="GO:0016020">
    <property type="term" value="C:membrane"/>
    <property type="evidence" value="ECO:0007669"/>
    <property type="project" value="InterPro"/>
</dbReference>
<accession>A0A1G8AW19</accession>
<name>A0A1G8AW19_9SPHI</name>
<keyword evidence="2" id="KW-0472">Membrane</keyword>
<dbReference type="PANTHER" id="PTHR34220">
    <property type="entry name" value="SENSOR HISTIDINE KINASE YPDA"/>
    <property type="match status" value="1"/>
</dbReference>
<protein>
    <submittedName>
        <fullName evidence="4">Histidine kinase</fullName>
    </submittedName>
</protein>
<keyword evidence="2" id="KW-0812">Transmembrane</keyword>
<keyword evidence="1" id="KW-0175">Coiled coil</keyword>
<dbReference type="OrthoDB" id="9792992at2"/>
<reference evidence="5" key="1">
    <citation type="submission" date="2016-10" db="EMBL/GenBank/DDBJ databases">
        <authorList>
            <person name="Varghese N."/>
            <person name="Submissions S."/>
        </authorList>
    </citation>
    <scope>NUCLEOTIDE SEQUENCE [LARGE SCALE GENOMIC DNA]</scope>
    <source>
        <strain evidence="5">DSM 17933</strain>
    </source>
</reference>
<proteinExistence type="predicted"/>
<keyword evidence="2" id="KW-1133">Transmembrane helix</keyword>
<dbReference type="PANTHER" id="PTHR34220:SF7">
    <property type="entry name" value="SENSOR HISTIDINE KINASE YPDA"/>
    <property type="match status" value="1"/>
</dbReference>
<keyword evidence="4" id="KW-0418">Kinase</keyword>
<dbReference type="GO" id="GO:0000155">
    <property type="term" value="F:phosphorelay sensor kinase activity"/>
    <property type="evidence" value="ECO:0007669"/>
    <property type="project" value="InterPro"/>
</dbReference>
<organism evidence="4 5">
    <name type="scientific">Pedobacter terrae</name>
    <dbReference type="NCBI Taxonomy" id="405671"/>
    <lineage>
        <taxon>Bacteria</taxon>
        <taxon>Pseudomonadati</taxon>
        <taxon>Bacteroidota</taxon>
        <taxon>Sphingobacteriia</taxon>
        <taxon>Sphingobacteriales</taxon>
        <taxon>Sphingobacteriaceae</taxon>
        <taxon>Pedobacter</taxon>
    </lineage>
</organism>
<keyword evidence="5" id="KW-1185">Reference proteome</keyword>
<dbReference type="InterPro" id="IPR050640">
    <property type="entry name" value="Bact_2-comp_sensor_kinase"/>
</dbReference>
<dbReference type="Proteomes" id="UP000199643">
    <property type="component" value="Unassembled WGS sequence"/>
</dbReference>
<evidence type="ECO:0000313" key="4">
    <source>
        <dbReference type="EMBL" id="SDH25097.1"/>
    </source>
</evidence>
<keyword evidence="4" id="KW-0808">Transferase</keyword>
<dbReference type="RefSeq" id="WP_090503088.1">
    <property type="nucleotide sequence ID" value="NZ_FNCH01000020.1"/>
</dbReference>
<evidence type="ECO:0000256" key="1">
    <source>
        <dbReference type="SAM" id="Coils"/>
    </source>
</evidence>
<evidence type="ECO:0000259" key="3">
    <source>
        <dbReference type="Pfam" id="PF06580"/>
    </source>
</evidence>